<keyword evidence="3" id="KW-1185">Reference proteome</keyword>
<dbReference type="Proteomes" id="UP000292209">
    <property type="component" value="Unassembled WGS sequence"/>
</dbReference>
<sequence>MKVKNVLAGLLTLLVAGYAQAQDGWKWPSDPAKEAKAREYNAAYVDYMKSEQFVEATRPLHWLLVNAPDLNESIYINGVTVYNGAAVGASDPAQKRVYQDSVMKIYDLRKQYFDNENRWIENKAYYGYQYFRDDKTKLAEAVSFYERAFEVNGSINPAYTAAYFDLVRRHYLLNKAYTPEQVLAIHDKISKLLEEAEAKGTDVSTPKSNVETLLIAMELINCDFIENTLGPKLKADPSNLVLAQQIFKYSVQYKCLGSNSFLTALEIIDSDKPTFSTSQVRAMRYMQNREYEKAQPVLEKALTLAENDKQKADVQLDLAKVHAQLGRKSAARSAAQEAARLDSEKASEAYTLIGYLYMGAFNDCKGGESRAKDYSVFIAAYNAFQRAGNSEGMREARSRFPSKEELFTEGRQAGESINTGCWVGETVTLATRD</sequence>
<dbReference type="AlphaFoldDB" id="A0A4Q7P8I4"/>
<dbReference type="Pfam" id="PF13181">
    <property type="entry name" value="TPR_8"/>
    <property type="match status" value="1"/>
</dbReference>
<name>A0A4Q7P8I4_9BACT</name>
<dbReference type="OrthoDB" id="1490653at2"/>
<keyword evidence="1" id="KW-0732">Signal</keyword>
<dbReference type="InterPro" id="IPR019734">
    <property type="entry name" value="TPR_rpt"/>
</dbReference>
<proteinExistence type="predicted"/>
<dbReference type="SUPFAM" id="SSF48452">
    <property type="entry name" value="TPR-like"/>
    <property type="match status" value="1"/>
</dbReference>
<organism evidence="2 3">
    <name type="scientific">Cecembia calidifontis</name>
    <dbReference type="NCBI Taxonomy" id="1187080"/>
    <lineage>
        <taxon>Bacteria</taxon>
        <taxon>Pseudomonadati</taxon>
        <taxon>Bacteroidota</taxon>
        <taxon>Cytophagia</taxon>
        <taxon>Cytophagales</taxon>
        <taxon>Cyclobacteriaceae</taxon>
        <taxon>Cecembia</taxon>
    </lineage>
</organism>
<gene>
    <name evidence="2" type="ORF">BC751_1334</name>
</gene>
<evidence type="ECO:0000313" key="3">
    <source>
        <dbReference type="Proteomes" id="UP000292209"/>
    </source>
</evidence>
<evidence type="ECO:0000256" key="1">
    <source>
        <dbReference type="SAM" id="SignalP"/>
    </source>
</evidence>
<dbReference type="EMBL" id="SGXG01000001">
    <property type="protein sequence ID" value="RZS95790.1"/>
    <property type="molecule type" value="Genomic_DNA"/>
</dbReference>
<dbReference type="InterPro" id="IPR011990">
    <property type="entry name" value="TPR-like_helical_dom_sf"/>
</dbReference>
<protein>
    <submittedName>
        <fullName evidence="2">Tetratricopeptide repeat protein</fullName>
    </submittedName>
</protein>
<feature type="signal peptide" evidence="1">
    <location>
        <begin position="1"/>
        <end position="21"/>
    </location>
</feature>
<feature type="chain" id="PRO_5020464521" evidence="1">
    <location>
        <begin position="22"/>
        <end position="433"/>
    </location>
</feature>
<evidence type="ECO:0000313" key="2">
    <source>
        <dbReference type="EMBL" id="RZS95790.1"/>
    </source>
</evidence>
<comment type="caution">
    <text evidence="2">The sequence shown here is derived from an EMBL/GenBank/DDBJ whole genome shotgun (WGS) entry which is preliminary data.</text>
</comment>
<reference evidence="2 3" key="1">
    <citation type="submission" date="2019-02" db="EMBL/GenBank/DDBJ databases">
        <title>Genomic Encyclopedia of Archaeal and Bacterial Type Strains, Phase II (KMG-II): from individual species to whole genera.</title>
        <authorList>
            <person name="Goeker M."/>
        </authorList>
    </citation>
    <scope>NUCLEOTIDE SEQUENCE [LARGE SCALE GENOMIC DNA]</scope>
    <source>
        <strain evidence="2 3">DSM 21411</strain>
    </source>
</reference>
<dbReference type="RefSeq" id="WP_130274837.1">
    <property type="nucleotide sequence ID" value="NZ_SGXG01000001.1"/>
</dbReference>
<dbReference type="Gene3D" id="1.25.40.10">
    <property type="entry name" value="Tetratricopeptide repeat domain"/>
    <property type="match status" value="1"/>
</dbReference>
<accession>A0A4Q7P8I4</accession>